<dbReference type="EMBL" id="CAKXZT010000116">
    <property type="protein sequence ID" value="CAH2399394.1"/>
    <property type="molecule type" value="Genomic_DNA"/>
</dbReference>
<evidence type="ECO:0000256" key="1">
    <source>
        <dbReference type="SAM" id="MobiDB-lite"/>
    </source>
</evidence>
<feature type="region of interest" description="Disordered" evidence="1">
    <location>
        <begin position="46"/>
        <end position="68"/>
    </location>
</feature>
<sequence length="111" mass="12486">MPGQGVRERSQDARVFSDFMLSTRDNWPRGKAEWVTQGLIRASDRDFTQSKSVGRHGRSGRISSALGANGEAHQRAKLDLYFDHTGRRFDPLVVFSNICPISAYPSNYDPL</sequence>
<name>A0ABM9DRS6_9HYPH</name>
<keyword evidence="3" id="KW-1185">Reference proteome</keyword>
<organism evidence="2 3">
    <name type="scientific">Mesorhizobium escarrei</name>
    <dbReference type="NCBI Taxonomy" id="666018"/>
    <lineage>
        <taxon>Bacteria</taxon>
        <taxon>Pseudomonadati</taxon>
        <taxon>Pseudomonadota</taxon>
        <taxon>Alphaproteobacteria</taxon>
        <taxon>Hyphomicrobiales</taxon>
        <taxon>Phyllobacteriaceae</taxon>
        <taxon>Mesorhizobium</taxon>
    </lineage>
</organism>
<accession>A0ABM9DRS6</accession>
<evidence type="ECO:0000313" key="3">
    <source>
        <dbReference type="Proteomes" id="UP001153050"/>
    </source>
</evidence>
<evidence type="ECO:0000313" key="2">
    <source>
        <dbReference type="EMBL" id="CAH2399394.1"/>
    </source>
</evidence>
<comment type="caution">
    <text evidence="2">The sequence shown here is derived from an EMBL/GenBank/DDBJ whole genome shotgun (WGS) entry which is preliminary data.</text>
</comment>
<reference evidence="2 3" key="1">
    <citation type="submission" date="2022-03" db="EMBL/GenBank/DDBJ databases">
        <authorList>
            <person name="Brunel B."/>
        </authorList>
    </citation>
    <scope>NUCLEOTIDE SEQUENCE [LARGE SCALE GENOMIC DNA]</scope>
    <source>
        <strain evidence="2">STM5069sample</strain>
    </source>
</reference>
<dbReference type="Proteomes" id="UP001153050">
    <property type="component" value="Unassembled WGS sequence"/>
</dbReference>
<gene>
    <name evidence="2" type="ORF">MES5069_220140</name>
</gene>
<protein>
    <submittedName>
        <fullName evidence="2">Uncharacterized protein</fullName>
    </submittedName>
</protein>
<proteinExistence type="predicted"/>